<dbReference type="PANTHER" id="PTHR30614:SF41">
    <property type="entry name" value="INNER MEMBRANE AMINO-ACID ABC TRANSPORTER PERMEASE PROTEIN YHDY"/>
    <property type="match status" value="1"/>
</dbReference>
<dbReference type="Gene3D" id="1.10.3720.10">
    <property type="entry name" value="MetI-like"/>
    <property type="match status" value="1"/>
</dbReference>
<feature type="transmembrane region" description="Helical" evidence="7">
    <location>
        <begin position="193"/>
        <end position="216"/>
    </location>
</feature>
<comment type="subcellular location">
    <subcellularLocation>
        <location evidence="1 7">Cell membrane</location>
        <topology evidence="1 7">Multi-pass membrane protein</topology>
    </subcellularLocation>
</comment>
<evidence type="ECO:0000256" key="3">
    <source>
        <dbReference type="ARBA" id="ARBA00022475"/>
    </source>
</evidence>
<dbReference type="InterPro" id="IPR035906">
    <property type="entry name" value="MetI-like_sf"/>
</dbReference>
<feature type="transmembrane region" description="Helical" evidence="7">
    <location>
        <begin position="262"/>
        <end position="281"/>
    </location>
</feature>
<comment type="similarity">
    <text evidence="7">Belongs to the binding-protein-dependent transport system permease family.</text>
</comment>
<dbReference type="GO" id="GO:0043190">
    <property type="term" value="C:ATP-binding cassette (ABC) transporter complex"/>
    <property type="evidence" value="ECO:0007669"/>
    <property type="project" value="InterPro"/>
</dbReference>
<dbReference type="Proteomes" id="UP000252254">
    <property type="component" value="Unassembled WGS sequence"/>
</dbReference>
<evidence type="ECO:0000313" key="9">
    <source>
        <dbReference type="EMBL" id="RBO94548.1"/>
    </source>
</evidence>
<proteinExistence type="inferred from homology"/>
<feature type="domain" description="ABC transmembrane type-1" evidence="8">
    <location>
        <begin position="193"/>
        <end position="387"/>
    </location>
</feature>
<dbReference type="CDD" id="cd06261">
    <property type="entry name" value="TM_PBP2"/>
    <property type="match status" value="1"/>
</dbReference>
<organism evidence="9 10">
    <name type="scientific">Paraliobacillus ryukyuensis</name>
    <dbReference type="NCBI Taxonomy" id="200904"/>
    <lineage>
        <taxon>Bacteria</taxon>
        <taxon>Bacillati</taxon>
        <taxon>Bacillota</taxon>
        <taxon>Bacilli</taxon>
        <taxon>Bacillales</taxon>
        <taxon>Bacillaceae</taxon>
        <taxon>Paraliobacillus</taxon>
    </lineage>
</organism>
<accession>A0A366DZA9</accession>
<keyword evidence="4 7" id="KW-0812">Transmembrane</keyword>
<feature type="transmembrane region" description="Helical" evidence="7">
    <location>
        <begin position="339"/>
        <end position="356"/>
    </location>
</feature>
<evidence type="ECO:0000256" key="1">
    <source>
        <dbReference type="ARBA" id="ARBA00004651"/>
    </source>
</evidence>
<sequence>MMHTEITPTKSKVLPPEQKQTIFGWTKKNLFNSWFNIILTFVSLFIIFIVLKGTLTWVVTNADWEVIRANYRLFMVGQFSEEEIWRVWSALLYLTLLFGLSAGIWKGTIRQLSFLLTAIYVIHLALPFLSGHTKIWLLSNIVTLFASYVIGLKLPKGKMIGIGGWLFSIIVILFFLQGFGILPSVQTSMWNGLLLTVILSAVAIVGSFPIGILLALGRTSKLPIIKYFCIAYIEFIRGIPLITVFFSMQILIPLFLPEGFTVANIIRVMIGATLFTAAYMAENVRGGLQSIPKGQFEAAKTIGLSSIQSTFLIILPQALRAVIPAIVGQSISMFKDTSLVAIVGLVDLLGIAQTVKSNPAFLGHHMEVYLFVALVYWVIAYAMSYSSRRLEETLGVGKR</sequence>
<reference evidence="9 10" key="1">
    <citation type="submission" date="2018-06" db="EMBL/GenBank/DDBJ databases">
        <title>Genomic Encyclopedia of Type Strains, Phase IV (KMG-IV): sequencing the most valuable type-strain genomes for metagenomic binning, comparative biology and taxonomic classification.</title>
        <authorList>
            <person name="Goeker M."/>
        </authorList>
    </citation>
    <scope>NUCLEOTIDE SEQUENCE [LARGE SCALE GENOMIC DNA]</scope>
    <source>
        <strain evidence="9 10">DSM 15140</strain>
    </source>
</reference>
<dbReference type="NCBIfam" id="TIGR01726">
    <property type="entry name" value="HEQRo_perm_3TM"/>
    <property type="match status" value="1"/>
</dbReference>
<evidence type="ECO:0000256" key="7">
    <source>
        <dbReference type="RuleBase" id="RU363032"/>
    </source>
</evidence>
<feature type="transmembrane region" description="Helical" evidence="7">
    <location>
        <begin position="112"/>
        <end position="129"/>
    </location>
</feature>
<dbReference type="EMBL" id="QNRI01000010">
    <property type="protein sequence ID" value="RBO94548.1"/>
    <property type="molecule type" value="Genomic_DNA"/>
</dbReference>
<evidence type="ECO:0000256" key="5">
    <source>
        <dbReference type="ARBA" id="ARBA00022989"/>
    </source>
</evidence>
<evidence type="ECO:0000256" key="2">
    <source>
        <dbReference type="ARBA" id="ARBA00022448"/>
    </source>
</evidence>
<dbReference type="InterPro" id="IPR010065">
    <property type="entry name" value="AA_ABC_transptr_permease_3TM"/>
</dbReference>
<gene>
    <name evidence="9" type="ORF">DES48_11034</name>
</gene>
<keyword evidence="5 7" id="KW-1133">Transmembrane helix</keyword>
<dbReference type="RefSeq" id="WP_113869745.1">
    <property type="nucleotide sequence ID" value="NZ_BAABQN010000009.1"/>
</dbReference>
<comment type="caution">
    <text evidence="9">The sequence shown here is derived from an EMBL/GenBank/DDBJ whole genome shotgun (WGS) entry which is preliminary data.</text>
</comment>
<dbReference type="OrthoDB" id="9805999at2"/>
<feature type="transmembrane region" description="Helical" evidence="7">
    <location>
        <begin position="228"/>
        <end position="256"/>
    </location>
</feature>
<feature type="transmembrane region" description="Helical" evidence="7">
    <location>
        <begin position="33"/>
        <end position="51"/>
    </location>
</feature>
<dbReference type="AlphaFoldDB" id="A0A366DZA9"/>
<dbReference type="InterPro" id="IPR043429">
    <property type="entry name" value="ArtM/GltK/GlnP/TcyL/YhdX-like"/>
</dbReference>
<evidence type="ECO:0000256" key="6">
    <source>
        <dbReference type="ARBA" id="ARBA00023136"/>
    </source>
</evidence>
<dbReference type="PROSITE" id="PS50928">
    <property type="entry name" value="ABC_TM1"/>
    <property type="match status" value="1"/>
</dbReference>
<keyword evidence="3" id="KW-1003">Cell membrane</keyword>
<keyword evidence="2 7" id="KW-0813">Transport</keyword>
<keyword evidence="10" id="KW-1185">Reference proteome</keyword>
<feature type="transmembrane region" description="Helical" evidence="7">
    <location>
        <begin position="159"/>
        <end position="181"/>
    </location>
</feature>
<dbReference type="Pfam" id="PF00528">
    <property type="entry name" value="BPD_transp_1"/>
    <property type="match status" value="1"/>
</dbReference>
<evidence type="ECO:0000313" key="10">
    <source>
        <dbReference type="Proteomes" id="UP000252254"/>
    </source>
</evidence>
<dbReference type="STRING" id="200904.GCA_900168775_01387"/>
<dbReference type="SUPFAM" id="SSF161098">
    <property type="entry name" value="MetI-like"/>
    <property type="match status" value="1"/>
</dbReference>
<feature type="transmembrane region" description="Helical" evidence="7">
    <location>
        <begin position="368"/>
        <end position="386"/>
    </location>
</feature>
<dbReference type="GO" id="GO:0006865">
    <property type="term" value="P:amino acid transport"/>
    <property type="evidence" value="ECO:0007669"/>
    <property type="project" value="TreeGrafter"/>
</dbReference>
<keyword evidence="6 7" id="KW-0472">Membrane</keyword>
<dbReference type="GO" id="GO:0022857">
    <property type="term" value="F:transmembrane transporter activity"/>
    <property type="evidence" value="ECO:0007669"/>
    <property type="project" value="InterPro"/>
</dbReference>
<feature type="transmembrane region" description="Helical" evidence="7">
    <location>
        <begin position="84"/>
        <end position="105"/>
    </location>
</feature>
<evidence type="ECO:0000259" key="8">
    <source>
        <dbReference type="PROSITE" id="PS50928"/>
    </source>
</evidence>
<dbReference type="InterPro" id="IPR000515">
    <property type="entry name" value="MetI-like"/>
</dbReference>
<feature type="transmembrane region" description="Helical" evidence="7">
    <location>
        <begin position="135"/>
        <end position="152"/>
    </location>
</feature>
<protein>
    <submittedName>
        <fullName evidence="9">General L-amino acid transport system permease protein</fullName>
    </submittedName>
</protein>
<evidence type="ECO:0000256" key="4">
    <source>
        <dbReference type="ARBA" id="ARBA00022692"/>
    </source>
</evidence>
<name>A0A366DZA9_9BACI</name>
<dbReference type="PANTHER" id="PTHR30614">
    <property type="entry name" value="MEMBRANE COMPONENT OF AMINO ACID ABC TRANSPORTER"/>
    <property type="match status" value="1"/>
</dbReference>